<proteinExistence type="predicted"/>
<dbReference type="PANTHER" id="PTHR33221:SF13">
    <property type="entry name" value="TRANSCRIPTIONAL REGULATOR-RELATED"/>
    <property type="match status" value="1"/>
</dbReference>
<dbReference type="SUPFAM" id="SSF46785">
    <property type="entry name" value="Winged helix' DNA-binding domain"/>
    <property type="match status" value="1"/>
</dbReference>
<dbReference type="InterPro" id="IPR000944">
    <property type="entry name" value="Tscrpt_reg_Rrf2"/>
</dbReference>
<keyword evidence="2" id="KW-1185">Reference proteome</keyword>
<dbReference type="InterPro" id="IPR036388">
    <property type="entry name" value="WH-like_DNA-bd_sf"/>
</dbReference>
<reference evidence="1 2" key="1">
    <citation type="submission" date="2021-02" db="EMBL/GenBank/DDBJ databases">
        <title>Lysobacter arenosi sp. nov., isolated from soil of gangwondo yeongwol, south Korea.</title>
        <authorList>
            <person name="Kim K.R."/>
            <person name="Kim K.H."/>
            <person name="Jeon C.O."/>
        </authorList>
    </citation>
    <scope>NUCLEOTIDE SEQUENCE [LARGE SCALE GENOMIC DNA]</scope>
    <source>
        <strain evidence="1 2">R7</strain>
    </source>
</reference>
<dbReference type="Proteomes" id="UP000663400">
    <property type="component" value="Chromosome"/>
</dbReference>
<dbReference type="RefSeq" id="WP_200605191.1">
    <property type="nucleotide sequence ID" value="NZ_CP071517.1"/>
</dbReference>
<dbReference type="PROSITE" id="PS51197">
    <property type="entry name" value="HTH_RRF2_2"/>
    <property type="match status" value="1"/>
</dbReference>
<name>A0ABX7RCE1_9GAMM</name>
<dbReference type="InterPro" id="IPR036390">
    <property type="entry name" value="WH_DNA-bd_sf"/>
</dbReference>
<dbReference type="EMBL" id="CP071517">
    <property type="protein sequence ID" value="QSX75830.1"/>
    <property type="molecule type" value="Genomic_DNA"/>
</dbReference>
<dbReference type="PANTHER" id="PTHR33221">
    <property type="entry name" value="WINGED HELIX-TURN-HELIX TRANSCRIPTIONAL REGULATOR, RRF2 FAMILY"/>
    <property type="match status" value="1"/>
</dbReference>
<gene>
    <name evidence="1" type="ORF">HIV01_004725</name>
</gene>
<dbReference type="Gene3D" id="1.10.10.10">
    <property type="entry name" value="Winged helix-like DNA-binding domain superfamily/Winged helix DNA-binding domain"/>
    <property type="match status" value="1"/>
</dbReference>
<sequence>MSFITTGVEYGLHCLTYLVGPPHGAREASVRDLAELQSVPADFLAKVFTKLRRAGLVNASEGVRGGFALARPAASISVLDVVEAIDGKRSLFECNDIRGNCAIFQGRAPRWATTGTCSIHAVMLEAEKHMRRSLAEHSLADLADAIGSKARQDYGDDIRAWLGTRAEQKVRQPG</sequence>
<dbReference type="InterPro" id="IPR030489">
    <property type="entry name" value="TR_Rrf2-type_CS"/>
</dbReference>
<protein>
    <submittedName>
        <fullName evidence="1">Rrf2 family transcriptional regulator</fullName>
    </submittedName>
</protein>
<dbReference type="NCBIfam" id="TIGR00738">
    <property type="entry name" value="rrf2_super"/>
    <property type="match status" value="1"/>
</dbReference>
<dbReference type="Pfam" id="PF02082">
    <property type="entry name" value="Rrf2"/>
    <property type="match status" value="1"/>
</dbReference>
<evidence type="ECO:0000313" key="2">
    <source>
        <dbReference type="Proteomes" id="UP000663400"/>
    </source>
</evidence>
<organism evidence="1 2">
    <name type="scientific">Lysobacter arenosi</name>
    <dbReference type="NCBI Taxonomy" id="2795387"/>
    <lineage>
        <taxon>Bacteria</taxon>
        <taxon>Pseudomonadati</taxon>
        <taxon>Pseudomonadota</taxon>
        <taxon>Gammaproteobacteria</taxon>
        <taxon>Lysobacterales</taxon>
        <taxon>Lysobacteraceae</taxon>
        <taxon>Lysobacter</taxon>
    </lineage>
</organism>
<accession>A0ABX7RCE1</accession>
<dbReference type="PROSITE" id="PS01332">
    <property type="entry name" value="HTH_RRF2_1"/>
    <property type="match status" value="1"/>
</dbReference>
<evidence type="ECO:0000313" key="1">
    <source>
        <dbReference type="EMBL" id="QSX75830.1"/>
    </source>
</evidence>